<accession>A0A8A1L4Q2</accession>
<dbReference type="AlphaFoldDB" id="A0A8A1L4Q2"/>
<evidence type="ECO:0000313" key="1">
    <source>
        <dbReference type="EMBL" id="QSS49069.1"/>
    </source>
</evidence>
<organism evidence="1 2">
    <name type="scientific">Ajellomyces capsulatus (strain H88)</name>
    <name type="common">Darling's disease fungus</name>
    <name type="synonym">Histoplasma capsulatum</name>
    <dbReference type="NCBI Taxonomy" id="544711"/>
    <lineage>
        <taxon>Eukaryota</taxon>
        <taxon>Fungi</taxon>
        <taxon>Dikarya</taxon>
        <taxon>Ascomycota</taxon>
        <taxon>Pezizomycotina</taxon>
        <taxon>Eurotiomycetes</taxon>
        <taxon>Eurotiomycetidae</taxon>
        <taxon>Onygenales</taxon>
        <taxon>Ajellomycetaceae</taxon>
        <taxon>Histoplasma</taxon>
    </lineage>
</organism>
<gene>
    <name evidence="1" type="ORF">I7I53_09328</name>
</gene>
<dbReference type="Proteomes" id="UP000663419">
    <property type="component" value="Chromosome 1"/>
</dbReference>
<name>A0A8A1L4Q2_AJEC8</name>
<dbReference type="VEuPathDB" id="FungiDB:I7I53_09328"/>
<evidence type="ECO:0000313" key="2">
    <source>
        <dbReference type="Proteomes" id="UP000663419"/>
    </source>
</evidence>
<protein>
    <submittedName>
        <fullName evidence="1">Uncharacterized protein</fullName>
    </submittedName>
</protein>
<reference evidence="1" key="1">
    <citation type="submission" date="2021-01" db="EMBL/GenBank/DDBJ databases">
        <title>Chromosome-level genome assembly of a human fungal pathogen reveals clustering of transcriptionally co-regulated genes.</title>
        <authorList>
            <person name="Voorhies M."/>
            <person name="Cohen S."/>
            <person name="Shea T.P."/>
            <person name="Petrus S."/>
            <person name="Munoz J.F."/>
            <person name="Poplawski S."/>
            <person name="Goldman W.E."/>
            <person name="Michael T."/>
            <person name="Cuomo C.A."/>
            <person name="Sil A."/>
            <person name="Beyhan S."/>
        </authorList>
    </citation>
    <scope>NUCLEOTIDE SEQUENCE</scope>
    <source>
        <strain evidence="1">H88</strain>
    </source>
</reference>
<sequence>MASPIHSTFLSFDSIADSSWPRICVRPRNEVPSPSNDRAPPARGCRGGINIRAKPTVCVMMTCGERTCDSLEYGNATL</sequence>
<proteinExistence type="predicted"/>
<dbReference type="EMBL" id="CP069102">
    <property type="protein sequence ID" value="QSS49069.1"/>
    <property type="molecule type" value="Genomic_DNA"/>
</dbReference>